<feature type="region of interest" description="Disordered" evidence="9">
    <location>
        <begin position="368"/>
        <end position="412"/>
    </location>
</feature>
<gene>
    <name evidence="11" type="ORF">MSYG_2949</name>
</gene>
<comment type="similarity">
    <text evidence="2">Belongs to the TAF4 family.</text>
</comment>
<evidence type="ECO:0000256" key="7">
    <source>
        <dbReference type="ARBA" id="ARBA00025346"/>
    </source>
</evidence>
<evidence type="ECO:0000256" key="5">
    <source>
        <dbReference type="ARBA" id="ARBA00023163"/>
    </source>
</evidence>
<feature type="region of interest" description="Disordered" evidence="9">
    <location>
        <begin position="1"/>
        <end position="61"/>
    </location>
</feature>
<evidence type="ECO:0000256" key="8">
    <source>
        <dbReference type="ARBA" id="ARBA00031747"/>
    </source>
</evidence>
<feature type="compositionally biased region" description="Basic and acidic residues" evidence="9">
    <location>
        <begin position="1"/>
        <end position="38"/>
    </location>
</feature>
<keyword evidence="6" id="KW-0539">Nucleus</keyword>
<dbReference type="InterPro" id="IPR045144">
    <property type="entry name" value="TAF4"/>
</dbReference>
<evidence type="ECO:0000313" key="12">
    <source>
        <dbReference type="Proteomes" id="UP000186303"/>
    </source>
</evidence>
<accession>M5EA40</accession>
<dbReference type="HOGENOM" id="CLU_032222_0_0_1"/>
<evidence type="ECO:0000256" key="3">
    <source>
        <dbReference type="ARBA" id="ARBA00017306"/>
    </source>
</evidence>
<evidence type="ECO:0000256" key="6">
    <source>
        <dbReference type="ARBA" id="ARBA00023242"/>
    </source>
</evidence>
<feature type="region of interest" description="Disordered" evidence="9">
    <location>
        <begin position="312"/>
        <end position="345"/>
    </location>
</feature>
<dbReference type="OrthoDB" id="21060at2759"/>
<comment type="function">
    <text evidence="7">Functions as a component of the DNA-binding general transcription factor complex TFIID. Binding of TFIID to a promoter (with or without TATA element) is the initial step in pre-initiation complex (PIC) formation. TFIID plays a key role in the regulation of gene expression by RNA polymerase II through different activities such as transcription activator interaction, core promoter recognition and selectivity, TFIIA and TFIIB interaction, chromatin modification (histone acetylation by TAF1), facilitation of DNA opening and initiation of transcription.</text>
</comment>
<sequence length="482" mass="51835">MEKRQSLAGARDESAHAKRIKMESSSEELKAPGTESERTSPLPSGSDRDASRVAESPLASTMSNLDRLANLAAQRTESPNANSLLFRPDNPLLRTPTQAGNVSSLPLSLQRLQAVRNAQAGNGSVVSSPVLSSGTGTAPNLISSSGSSGAPTSYDQLVDVMGYSGVDLRAEEAFIQRSGSLWDDAQAASAISTAGMAHGLYLNVYPLSSMVHRIAKQYGLKVDAATLDYLSIATRMRFRNLLESMVRASRHRAWSTHQRRPPLHPGANPDGTRNPVFHEEVLSNPTKQLAAIEKAERIEEGNWRRMRLEREEMEAAAQEAGGDDGSSKNKKRPSMSSRNLSEDVRKRLADSTAMRHLGANSVTSKYSWLQSPGMRSTPRARDSDAAPSESPSQKSSTLPKPKFAPSASLRSSVSQAAHAGAWSDVATRQAAQREQERVARARVTLHDALAALEREQAGGAGHGAGRRALYLAQAYGHGRGSL</sequence>
<feature type="compositionally biased region" description="Polar residues" evidence="9">
    <location>
        <begin position="389"/>
        <end position="398"/>
    </location>
</feature>
<dbReference type="Proteomes" id="UP000186303">
    <property type="component" value="Chromosome 4"/>
</dbReference>
<dbReference type="PANTHER" id="PTHR15138">
    <property type="entry name" value="TRANSCRIPTION INITIATION FACTOR TFIID SUBUNIT 4"/>
    <property type="match status" value="1"/>
</dbReference>
<dbReference type="STRING" id="1230383.M5EA40"/>
<dbReference type="AlphaFoldDB" id="M5EA40"/>
<organism evidence="11 12">
    <name type="scientific">Malassezia sympodialis (strain ATCC 42132)</name>
    <name type="common">Atopic eczema-associated yeast</name>
    <dbReference type="NCBI Taxonomy" id="1230383"/>
    <lineage>
        <taxon>Eukaryota</taxon>
        <taxon>Fungi</taxon>
        <taxon>Dikarya</taxon>
        <taxon>Basidiomycota</taxon>
        <taxon>Ustilaginomycotina</taxon>
        <taxon>Malasseziomycetes</taxon>
        <taxon>Malasseziales</taxon>
        <taxon>Malasseziaceae</taxon>
        <taxon>Malassezia</taxon>
    </lineage>
</organism>
<feature type="region of interest" description="Disordered" evidence="9">
    <location>
        <begin position="252"/>
        <end position="277"/>
    </location>
</feature>
<evidence type="ECO:0000256" key="9">
    <source>
        <dbReference type="SAM" id="MobiDB-lite"/>
    </source>
</evidence>
<dbReference type="GO" id="GO:0016251">
    <property type="term" value="F:RNA polymerase II general transcription initiation factor activity"/>
    <property type="evidence" value="ECO:0007669"/>
    <property type="project" value="TreeGrafter"/>
</dbReference>
<keyword evidence="5" id="KW-0804">Transcription</keyword>
<feature type="domain" description="Transcription initiation factor TFIID component TAF4 C-terminal" evidence="10">
    <location>
        <begin position="159"/>
        <end position="458"/>
    </location>
</feature>
<dbReference type="GO" id="GO:0003677">
    <property type="term" value="F:DNA binding"/>
    <property type="evidence" value="ECO:0007669"/>
    <property type="project" value="TreeGrafter"/>
</dbReference>
<dbReference type="InterPro" id="IPR007900">
    <property type="entry name" value="TAF4_C"/>
</dbReference>
<comment type="subcellular location">
    <subcellularLocation>
        <location evidence="1">Nucleus</location>
    </subcellularLocation>
</comment>
<proteinExistence type="inferred from homology"/>
<dbReference type="Pfam" id="PF05236">
    <property type="entry name" value="TAF4"/>
    <property type="match status" value="1"/>
</dbReference>
<dbReference type="CDD" id="cd08045">
    <property type="entry name" value="HFD_TAF4"/>
    <property type="match status" value="1"/>
</dbReference>
<evidence type="ECO:0000256" key="1">
    <source>
        <dbReference type="ARBA" id="ARBA00004123"/>
    </source>
</evidence>
<evidence type="ECO:0000313" key="11">
    <source>
        <dbReference type="EMBL" id="SHO78602.1"/>
    </source>
</evidence>
<dbReference type="EMBL" id="LT671824">
    <property type="protein sequence ID" value="SHO78602.1"/>
    <property type="molecule type" value="Genomic_DNA"/>
</dbReference>
<dbReference type="GO" id="GO:0006367">
    <property type="term" value="P:transcription initiation at RNA polymerase II promoter"/>
    <property type="evidence" value="ECO:0007669"/>
    <property type="project" value="TreeGrafter"/>
</dbReference>
<evidence type="ECO:0000256" key="2">
    <source>
        <dbReference type="ARBA" id="ARBA00006178"/>
    </source>
</evidence>
<dbReference type="KEGG" id="msym:MSY001_2028"/>
<name>M5EA40_MALS4</name>
<feature type="region of interest" description="Disordered" evidence="9">
    <location>
        <begin position="75"/>
        <end position="101"/>
    </location>
</feature>
<protein>
    <recommendedName>
        <fullName evidence="3">Transcription initiation factor TFIID subunit 4</fullName>
    </recommendedName>
    <alternativeName>
        <fullName evidence="8">TBP-associated factor 4</fullName>
    </alternativeName>
</protein>
<evidence type="ECO:0000259" key="10">
    <source>
        <dbReference type="Pfam" id="PF05236"/>
    </source>
</evidence>
<keyword evidence="4" id="KW-0805">Transcription regulation</keyword>
<dbReference type="PANTHER" id="PTHR15138:SF14">
    <property type="entry name" value="TRANSCRIPTION INITIATION FACTOR TFIID SUBUNIT 4"/>
    <property type="match status" value="1"/>
</dbReference>
<dbReference type="GO" id="GO:0005669">
    <property type="term" value="C:transcription factor TFIID complex"/>
    <property type="evidence" value="ECO:0007669"/>
    <property type="project" value="InterPro"/>
</dbReference>
<dbReference type="OMA" id="SMINASK"/>
<dbReference type="VEuPathDB" id="FungiDB:MSYG_2949"/>
<keyword evidence="12" id="KW-1185">Reference proteome</keyword>
<feature type="compositionally biased region" description="Basic residues" evidence="9">
    <location>
        <begin position="252"/>
        <end position="262"/>
    </location>
</feature>
<dbReference type="RefSeq" id="XP_018740576.1">
    <property type="nucleotide sequence ID" value="XM_018883858.1"/>
</dbReference>
<evidence type="ECO:0000256" key="4">
    <source>
        <dbReference type="ARBA" id="ARBA00023015"/>
    </source>
</evidence>
<reference evidence="12" key="1">
    <citation type="journal article" date="2017" name="Nucleic Acids Res.">
        <title>Proteogenomics produces comprehensive and highly accurate protein-coding gene annotation in a complete genome assembly of Malassezia sympodialis.</title>
        <authorList>
            <person name="Zhu Y."/>
            <person name="Engstroem P.G."/>
            <person name="Tellgren-Roth C."/>
            <person name="Baudo C.D."/>
            <person name="Kennell J.C."/>
            <person name="Sun S."/>
            <person name="Billmyre R.B."/>
            <person name="Schroeder M.S."/>
            <person name="Andersson A."/>
            <person name="Holm T."/>
            <person name="Sigurgeirsson B."/>
            <person name="Wu G."/>
            <person name="Sankaranarayanan S.R."/>
            <person name="Siddharthan R."/>
            <person name="Sanyal K."/>
            <person name="Lundeberg J."/>
            <person name="Nystedt B."/>
            <person name="Boekhout T."/>
            <person name="Dawson T.L. Jr."/>
            <person name="Heitman J."/>
            <person name="Scheynius A."/>
            <person name="Lehtioe J."/>
        </authorList>
    </citation>
    <scope>NUCLEOTIDE SEQUENCE [LARGE SCALE GENOMIC DNA]</scope>
    <source>
        <strain evidence="12">ATCC 42132</strain>
    </source>
</reference>